<comment type="similarity">
    <text evidence="2 6">Belongs to the MIP/aquaporin (TC 1.A.8) family.</text>
</comment>
<evidence type="ECO:0000256" key="6">
    <source>
        <dbReference type="RuleBase" id="RU000477"/>
    </source>
</evidence>
<evidence type="ECO:0000313" key="8">
    <source>
        <dbReference type="EMBL" id="CAK9108254.1"/>
    </source>
</evidence>
<dbReference type="InterPro" id="IPR034294">
    <property type="entry name" value="Aquaporin_transptr"/>
</dbReference>
<feature type="transmembrane region" description="Helical" evidence="7">
    <location>
        <begin position="132"/>
        <end position="150"/>
    </location>
</feature>
<gene>
    <name evidence="8" type="ORF">SCF082_LOCUS50356</name>
</gene>
<comment type="caution">
    <text evidence="8">The sequence shown here is derived from an EMBL/GenBank/DDBJ whole genome shotgun (WGS) entry which is preliminary data.</text>
</comment>
<feature type="transmembrane region" description="Helical" evidence="7">
    <location>
        <begin position="60"/>
        <end position="78"/>
    </location>
</feature>
<feature type="transmembrane region" description="Helical" evidence="7">
    <location>
        <begin position="98"/>
        <end position="120"/>
    </location>
</feature>
<evidence type="ECO:0000256" key="4">
    <source>
        <dbReference type="ARBA" id="ARBA00022989"/>
    </source>
</evidence>
<evidence type="ECO:0000256" key="5">
    <source>
        <dbReference type="ARBA" id="ARBA00023136"/>
    </source>
</evidence>
<dbReference type="PANTHER" id="PTHR19139:SF199">
    <property type="entry name" value="MIP17260P"/>
    <property type="match status" value="1"/>
</dbReference>
<protein>
    <submittedName>
        <fullName evidence="8">Aquaporin PIP2-7 (Plasma membrane intrinsic protein 2-7) (AtPIP2)</fullName>
    </submittedName>
</protein>
<evidence type="ECO:0000256" key="1">
    <source>
        <dbReference type="ARBA" id="ARBA00004141"/>
    </source>
</evidence>
<accession>A0ABP0S7E5</accession>
<sequence>MCQRRRKCEPALGGGLGLWHGDPGLGLFGGTPQWRADQLRRDPVLGLGWSSALVPRTRELVGSLGSLLGAALLCAVFPCSQDMTGMTLGTNVINDNYGWGNVLVGEFLGTFILCFVVWETAVSPAASCGKNACIAIGFAVFLAHVLLLPIDGCSINPTRSFGPALVSAIRNCPGRVTKGLEDLWVMWVGPLLGGAAAAGLHFAFKPRGVTSTKVQDFDS</sequence>
<dbReference type="PANTHER" id="PTHR19139">
    <property type="entry name" value="AQUAPORIN TRANSPORTER"/>
    <property type="match status" value="1"/>
</dbReference>
<feature type="transmembrane region" description="Helical" evidence="7">
    <location>
        <begin position="184"/>
        <end position="204"/>
    </location>
</feature>
<dbReference type="SUPFAM" id="SSF81338">
    <property type="entry name" value="Aquaporin-like"/>
    <property type="match status" value="1"/>
</dbReference>
<evidence type="ECO:0000256" key="2">
    <source>
        <dbReference type="ARBA" id="ARBA00006175"/>
    </source>
</evidence>
<organism evidence="8 9">
    <name type="scientific">Durusdinium trenchii</name>
    <dbReference type="NCBI Taxonomy" id="1381693"/>
    <lineage>
        <taxon>Eukaryota</taxon>
        <taxon>Sar</taxon>
        <taxon>Alveolata</taxon>
        <taxon>Dinophyceae</taxon>
        <taxon>Suessiales</taxon>
        <taxon>Symbiodiniaceae</taxon>
        <taxon>Durusdinium</taxon>
    </lineage>
</organism>
<evidence type="ECO:0000256" key="7">
    <source>
        <dbReference type="SAM" id="Phobius"/>
    </source>
</evidence>
<proteinExistence type="inferred from homology"/>
<keyword evidence="3 6" id="KW-0812">Transmembrane</keyword>
<dbReference type="InterPro" id="IPR023271">
    <property type="entry name" value="Aquaporin-like"/>
</dbReference>
<keyword evidence="5 7" id="KW-0472">Membrane</keyword>
<dbReference type="EMBL" id="CAXAMM010043051">
    <property type="protein sequence ID" value="CAK9108254.1"/>
    <property type="molecule type" value="Genomic_DNA"/>
</dbReference>
<evidence type="ECO:0000256" key="3">
    <source>
        <dbReference type="ARBA" id="ARBA00022692"/>
    </source>
</evidence>
<comment type="subcellular location">
    <subcellularLocation>
        <location evidence="1">Membrane</location>
        <topology evidence="1">Multi-pass membrane protein</topology>
    </subcellularLocation>
</comment>
<reference evidence="8 9" key="1">
    <citation type="submission" date="2024-02" db="EMBL/GenBank/DDBJ databases">
        <authorList>
            <person name="Chen Y."/>
            <person name="Shah S."/>
            <person name="Dougan E. K."/>
            <person name="Thang M."/>
            <person name="Chan C."/>
        </authorList>
    </citation>
    <scope>NUCLEOTIDE SEQUENCE [LARGE SCALE GENOMIC DNA]</scope>
</reference>
<keyword evidence="4 7" id="KW-1133">Transmembrane helix</keyword>
<name>A0ABP0S7E5_9DINO</name>
<dbReference type="Pfam" id="PF00230">
    <property type="entry name" value="MIP"/>
    <property type="match status" value="1"/>
</dbReference>
<dbReference type="Proteomes" id="UP001642464">
    <property type="component" value="Unassembled WGS sequence"/>
</dbReference>
<keyword evidence="9" id="KW-1185">Reference proteome</keyword>
<dbReference type="Gene3D" id="1.20.1080.10">
    <property type="entry name" value="Glycerol uptake facilitator protein"/>
    <property type="match status" value="1"/>
</dbReference>
<dbReference type="PRINTS" id="PR00783">
    <property type="entry name" value="MINTRINSICP"/>
</dbReference>
<evidence type="ECO:0000313" key="9">
    <source>
        <dbReference type="Proteomes" id="UP001642464"/>
    </source>
</evidence>
<dbReference type="InterPro" id="IPR000425">
    <property type="entry name" value="MIP"/>
</dbReference>
<keyword evidence="6" id="KW-0813">Transport</keyword>